<protein>
    <submittedName>
        <fullName evidence="3">Parallel beta-helix repeat protein</fullName>
    </submittedName>
</protein>
<dbReference type="AlphaFoldDB" id="A0AAE3VKE0"/>
<dbReference type="InterPro" id="IPR024535">
    <property type="entry name" value="RHGA/B-epi-like_pectate_lyase"/>
</dbReference>
<gene>
    <name evidence="3" type="ORF">J3R75_003910</name>
</gene>
<dbReference type="Gene3D" id="2.160.20.10">
    <property type="entry name" value="Single-stranded right-handed beta-helix, Pectin lyase-like"/>
    <property type="match status" value="1"/>
</dbReference>
<organism evidence="3 4">
    <name type="scientific">Oligosphaera ethanolica</name>
    <dbReference type="NCBI Taxonomy" id="760260"/>
    <lineage>
        <taxon>Bacteria</taxon>
        <taxon>Pseudomonadati</taxon>
        <taxon>Lentisphaerota</taxon>
        <taxon>Oligosphaeria</taxon>
        <taxon>Oligosphaerales</taxon>
        <taxon>Oligosphaeraceae</taxon>
        <taxon>Oligosphaera</taxon>
    </lineage>
</organism>
<evidence type="ECO:0000259" key="2">
    <source>
        <dbReference type="Pfam" id="PF13229"/>
    </source>
</evidence>
<sequence>MSDSSVSVMDQQPSGPRFDVREFGAKGDGVTPDSVAIQAALDAAGAVNGTVYFPAGHYPCHGLRVAAHVTLLGDPAWIFKADCVGAVLELDAEDCDCLLDITGAFGVRVRGMMLSGARYRKSARPIHGIFLNNREAFSKKEDSIVIDDCKIAEFSGHGIYLLRIWLFIIRHSHCYGNGGSGVQIYGWDGFVTDNQLSGNGGHGFGCETCGATVMFTANRVEWNRGYGLYLCGGDAWNVTGNSFDRNWGAGLCALGMSATTVTGNLFRRCGKDSHQLAEGERSCHVRLENCNGLTLCANVFRAGRDDGGKGIFTPQIGMIIKGMSYSVVSGNALSRGYMDQMIIDQGEHGPDFLLKDNVGCPAQ</sequence>
<dbReference type="SMART" id="SM00710">
    <property type="entry name" value="PbH1"/>
    <property type="match status" value="7"/>
</dbReference>
<name>A0AAE3VKE0_9BACT</name>
<proteinExistence type="predicted"/>
<accession>A0AAE3VKE0</accession>
<feature type="domain" description="Rhamnogalacturonase A/B/Epimerase-like pectate lyase" evidence="1">
    <location>
        <begin position="19"/>
        <end position="77"/>
    </location>
</feature>
<dbReference type="InterPro" id="IPR012334">
    <property type="entry name" value="Pectin_lyas_fold"/>
</dbReference>
<dbReference type="Proteomes" id="UP001238163">
    <property type="component" value="Unassembled WGS sequence"/>
</dbReference>
<evidence type="ECO:0000313" key="4">
    <source>
        <dbReference type="Proteomes" id="UP001238163"/>
    </source>
</evidence>
<dbReference type="SUPFAM" id="SSF51126">
    <property type="entry name" value="Pectin lyase-like"/>
    <property type="match status" value="1"/>
</dbReference>
<comment type="caution">
    <text evidence="3">The sequence shown here is derived from an EMBL/GenBank/DDBJ whole genome shotgun (WGS) entry which is preliminary data.</text>
</comment>
<dbReference type="InterPro" id="IPR011050">
    <property type="entry name" value="Pectin_lyase_fold/virulence"/>
</dbReference>
<dbReference type="EMBL" id="JAUSVL010000001">
    <property type="protein sequence ID" value="MDQ0291803.1"/>
    <property type="molecule type" value="Genomic_DNA"/>
</dbReference>
<keyword evidence="4" id="KW-1185">Reference proteome</keyword>
<dbReference type="RefSeq" id="WP_307265125.1">
    <property type="nucleotide sequence ID" value="NZ_JAUSVL010000001.1"/>
</dbReference>
<dbReference type="InterPro" id="IPR039448">
    <property type="entry name" value="Beta_helix"/>
</dbReference>
<feature type="domain" description="Right handed beta helix" evidence="2">
    <location>
        <begin position="128"/>
        <end position="266"/>
    </location>
</feature>
<dbReference type="Pfam" id="PF13229">
    <property type="entry name" value="Beta_helix"/>
    <property type="match status" value="1"/>
</dbReference>
<evidence type="ECO:0000259" key="1">
    <source>
        <dbReference type="Pfam" id="PF12708"/>
    </source>
</evidence>
<dbReference type="InterPro" id="IPR006626">
    <property type="entry name" value="PbH1"/>
</dbReference>
<dbReference type="Pfam" id="PF12708">
    <property type="entry name" value="Pect-lyase_RHGA_epim"/>
    <property type="match status" value="1"/>
</dbReference>
<evidence type="ECO:0000313" key="3">
    <source>
        <dbReference type="EMBL" id="MDQ0291803.1"/>
    </source>
</evidence>
<reference evidence="3" key="1">
    <citation type="submission" date="2023-07" db="EMBL/GenBank/DDBJ databases">
        <title>Genomic Encyclopedia of Type Strains, Phase IV (KMG-IV): sequencing the most valuable type-strain genomes for metagenomic binning, comparative biology and taxonomic classification.</title>
        <authorList>
            <person name="Goeker M."/>
        </authorList>
    </citation>
    <scope>NUCLEOTIDE SEQUENCE</scope>
    <source>
        <strain evidence="3">DSM 24202</strain>
    </source>
</reference>